<dbReference type="RefSeq" id="WP_042000825.1">
    <property type="nucleotide sequence ID" value="NZ_CP022382.1"/>
</dbReference>
<keyword evidence="4" id="KW-0520">NAD</keyword>
<name>A0A0B7HFR4_9FLAO</name>
<dbReference type="Proteomes" id="UP000044026">
    <property type="component" value="Unassembled WGS sequence"/>
</dbReference>
<dbReference type="AlphaFoldDB" id="A0A0B7HFR4"/>
<dbReference type="PANTHER" id="PTHR43818">
    <property type="entry name" value="BCDNA.GH03377"/>
    <property type="match status" value="1"/>
</dbReference>
<organism evidence="8 9">
    <name type="scientific">Capnocytophaga canimorsus</name>
    <dbReference type="NCBI Taxonomy" id="28188"/>
    <lineage>
        <taxon>Bacteria</taxon>
        <taxon>Pseudomonadati</taxon>
        <taxon>Bacteroidota</taxon>
        <taxon>Flavobacteriia</taxon>
        <taxon>Flavobacteriales</taxon>
        <taxon>Flavobacteriaceae</taxon>
        <taxon>Capnocytophaga</taxon>
    </lineage>
</organism>
<evidence type="ECO:0000313" key="9">
    <source>
        <dbReference type="Proteomes" id="UP000044026"/>
    </source>
</evidence>
<dbReference type="PANTHER" id="PTHR43818:SF1">
    <property type="entry name" value="GLYCOSYL HYDROLASE FAMILY 109 PROTEIN"/>
    <property type="match status" value="1"/>
</dbReference>
<evidence type="ECO:0000256" key="4">
    <source>
        <dbReference type="ARBA" id="ARBA00023027"/>
    </source>
</evidence>
<evidence type="ECO:0000256" key="3">
    <source>
        <dbReference type="ARBA" id="ARBA00022801"/>
    </source>
</evidence>
<dbReference type="Gene3D" id="3.30.360.10">
    <property type="entry name" value="Dihydrodipicolinate Reductase, domain 2"/>
    <property type="match status" value="1"/>
</dbReference>
<keyword evidence="5 8" id="KW-0326">Glycosidase</keyword>
<proteinExistence type="inferred from homology"/>
<reference evidence="8 9" key="1">
    <citation type="submission" date="2015-01" db="EMBL/GenBank/DDBJ databases">
        <authorList>
            <person name="Xiang T."/>
            <person name="Song Y."/>
            <person name="Huang L."/>
            <person name="Wang B."/>
            <person name="Wu P."/>
        </authorList>
    </citation>
    <scope>NUCLEOTIDE SEQUENCE [LARGE SCALE GENOMIC DNA]</scope>
    <source>
        <strain evidence="8 9">Cc12</strain>
    </source>
</reference>
<evidence type="ECO:0000256" key="1">
    <source>
        <dbReference type="ARBA" id="ARBA00001911"/>
    </source>
</evidence>
<dbReference type="Pfam" id="PF01408">
    <property type="entry name" value="GFO_IDH_MocA"/>
    <property type="match status" value="1"/>
</dbReference>
<sequence length="404" mass="45824">MRKSVFDLKVAPIPNLTVGFIGIGIRGIEALKRYMLLDVNIGGVCDPHQEYIDKAKQITENSEKKPIFYSEENGWQKLCQLPEIDLIYISTPWEWHTDMAVFAMQCGKHVAIEVPLAMTVADCQKIVLTAEQTQRHCMMLENACYDTFEMTTLSLIKKGLLGEIVHAEGAYIHDLRKLNFLQNERDTLRGQWRIKYSQWYNGNPYPTHGIGPICQAMNILRTDHLVKLVSMSSATLGMKHYAENTFGKNSQQAQISYTMGDMNTTLIQTQLGKTIVLQHDVTSPRPYSRRYLISGTCGFVEKYPAEQITFDPNGMEPLSAEATQKIMEENKPLLIKQTEDLCQKLPEQKPMDIRMDYRLVHCLKNGLALDQNVYDGALWSAFVELTQKSVSAGSLPIPIPNFLP</sequence>
<evidence type="ECO:0000313" key="8">
    <source>
        <dbReference type="EMBL" id="CEN38075.1"/>
    </source>
</evidence>
<dbReference type="InterPro" id="IPR036291">
    <property type="entry name" value="NAD(P)-bd_dom_sf"/>
</dbReference>
<keyword evidence="3 8" id="KW-0378">Hydrolase</keyword>
<dbReference type="InterPro" id="IPR050463">
    <property type="entry name" value="Gfo/Idh/MocA_oxidrdct_glycsds"/>
</dbReference>
<comment type="similarity">
    <text evidence="2">Belongs to the Gfo/Idh/MocA family. Glycosyl hydrolase 109 subfamily.</text>
</comment>
<protein>
    <submittedName>
        <fullName evidence="8">Glycosyl hydrolase family 109 protein 2</fullName>
        <ecNumber evidence="8">3.2.1.-</ecNumber>
    </submittedName>
</protein>
<dbReference type="EMBL" id="CDOE01000070">
    <property type="protein sequence ID" value="CEN38075.1"/>
    <property type="molecule type" value="Genomic_DNA"/>
</dbReference>
<dbReference type="EC" id="3.2.1.-" evidence="8"/>
<comment type="cofactor">
    <cofactor evidence="1">
        <name>NAD(+)</name>
        <dbReference type="ChEBI" id="CHEBI:57540"/>
    </cofactor>
</comment>
<feature type="domain" description="Gfo/Idh/MocA-like oxidoreductase N-terminal" evidence="6">
    <location>
        <begin position="17"/>
        <end position="139"/>
    </location>
</feature>
<feature type="domain" description="Glycosyl hydrolase 109 C-terminal" evidence="7">
    <location>
        <begin position="150"/>
        <end position="310"/>
    </location>
</feature>
<evidence type="ECO:0000259" key="6">
    <source>
        <dbReference type="Pfam" id="PF01408"/>
    </source>
</evidence>
<dbReference type="Gene3D" id="3.40.50.720">
    <property type="entry name" value="NAD(P)-binding Rossmann-like Domain"/>
    <property type="match status" value="1"/>
</dbReference>
<evidence type="ECO:0000256" key="5">
    <source>
        <dbReference type="ARBA" id="ARBA00023295"/>
    </source>
</evidence>
<accession>A0A0B7HFR4</accession>
<dbReference type="GeneID" id="69580735"/>
<dbReference type="GO" id="GO:0000166">
    <property type="term" value="F:nucleotide binding"/>
    <property type="evidence" value="ECO:0007669"/>
    <property type="project" value="InterPro"/>
</dbReference>
<dbReference type="GO" id="GO:0016798">
    <property type="term" value="F:hydrolase activity, acting on glycosyl bonds"/>
    <property type="evidence" value="ECO:0007669"/>
    <property type="project" value="UniProtKB-KW"/>
</dbReference>
<dbReference type="InterPro" id="IPR000683">
    <property type="entry name" value="Gfo/Idh/MocA-like_OxRdtase_N"/>
</dbReference>
<evidence type="ECO:0000259" key="7">
    <source>
        <dbReference type="Pfam" id="PF21252"/>
    </source>
</evidence>
<gene>
    <name evidence="8" type="ORF">CCAN12_720042</name>
</gene>
<evidence type="ECO:0000256" key="2">
    <source>
        <dbReference type="ARBA" id="ARBA00009329"/>
    </source>
</evidence>
<dbReference type="Pfam" id="PF21252">
    <property type="entry name" value="Glyco_hydro_109_C"/>
    <property type="match status" value="1"/>
</dbReference>
<dbReference type="InterPro" id="IPR049303">
    <property type="entry name" value="Glyco_hydro_109_C"/>
</dbReference>
<dbReference type="SUPFAM" id="SSF51735">
    <property type="entry name" value="NAD(P)-binding Rossmann-fold domains"/>
    <property type="match status" value="1"/>
</dbReference>